<accession>A0ABY7WSM0</accession>
<dbReference type="InterPro" id="IPR021701">
    <property type="entry name" value="DUF3284"/>
</dbReference>
<evidence type="ECO:0000313" key="1">
    <source>
        <dbReference type="EMBL" id="WDF82418.1"/>
    </source>
</evidence>
<name>A0ABY7WSM0_9LACO</name>
<dbReference type="EMBL" id="CP117884">
    <property type="protein sequence ID" value="WDF82418.1"/>
    <property type="molecule type" value="Genomic_DNA"/>
</dbReference>
<dbReference type="RefSeq" id="WP_274259852.1">
    <property type="nucleotide sequence ID" value="NZ_CP117884.1"/>
</dbReference>
<evidence type="ECO:0000313" key="2">
    <source>
        <dbReference type="Proteomes" id="UP001220377"/>
    </source>
</evidence>
<reference evidence="1 2" key="1">
    <citation type="submission" date="2023-02" db="EMBL/GenBank/DDBJ databases">
        <title>Genome sequence of Lacticaseibacillus sp. KACC 23028.</title>
        <authorList>
            <person name="Kim S."/>
            <person name="Heo J."/>
            <person name="Kwon S.-W."/>
        </authorList>
    </citation>
    <scope>NUCLEOTIDE SEQUENCE [LARGE SCALE GENOMIC DNA]</scope>
    <source>
        <strain evidence="1 2">KACC 23028</strain>
    </source>
</reference>
<keyword evidence="2" id="KW-1185">Reference proteome</keyword>
<gene>
    <name evidence="1" type="ORF">PQ472_11075</name>
</gene>
<protein>
    <submittedName>
        <fullName evidence="1">DUF3284 domain-containing protein</fullName>
    </submittedName>
</protein>
<dbReference type="Proteomes" id="UP001220377">
    <property type="component" value="Chromosome"/>
</dbReference>
<proteinExistence type="predicted"/>
<sequence length="146" mass="16776">MDIKMKLDVPAEYFFHRLIESALYDINEQTGKSLVAPQLPRFTYKKKLANGSVGHFTITDYQPTGVYAYAMHTGRNDYTVSYTVDKLEDNKAQLRYTENVSGASTTVNANNRLTSIMLGWFRKRRFKKMAAEIAKDYSKKLDLSQN</sequence>
<organism evidence="1 2">
    <name type="scientific">Lacticaseibacillus pabuli</name>
    <dbReference type="NCBI Taxonomy" id="3025672"/>
    <lineage>
        <taxon>Bacteria</taxon>
        <taxon>Bacillati</taxon>
        <taxon>Bacillota</taxon>
        <taxon>Bacilli</taxon>
        <taxon>Lactobacillales</taxon>
        <taxon>Lactobacillaceae</taxon>
        <taxon>Lacticaseibacillus</taxon>
    </lineage>
</organism>
<dbReference type="Pfam" id="PF11687">
    <property type="entry name" value="DUF3284"/>
    <property type="match status" value="1"/>
</dbReference>